<protein>
    <recommendedName>
        <fullName evidence="4">Ligand-binding SRPBCC domain-containing protein</fullName>
    </recommendedName>
</protein>
<reference evidence="2" key="2">
    <citation type="submission" date="2020-09" db="EMBL/GenBank/DDBJ databases">
        <authorList>
            <person name="Sun Q."/>
            <person name="Kim S."/>
        </authorList>
    </citation>
    <scope>NUCLEOTIDE SEQUENCE</scope>
    <source>
        <strain evidence="2">KCTC 23430</strain>
    </source>
</reference>
<keyword evidence="1" id="KW-0812">Transmembrane</keyword>
<dbReference type="Proteomes" id="UP000644693">
    <property type="component" value="Unassembled WGS sequence"/>
</dbReference>
<evidence type="ECO:0000313" key="2">
    <source>
        <dbReference type="EMBL" id="GHD26929.1"/>
    </source>
</evidence>
<evidence type="ECO:0000256" key="1">
    <source>
        <dbReference type="SAM" id="Phobius"/>
    </source>
</evidence>
<keyword evidence="1" id="KW-1133">Transmembrane helix</keyword>
<reference evidence="2" key="1">
    <citation type="journal article" date="2014" name="Int. J. Syst. Evol. Microbiol.">
        <title>Complete genome sequence of Corynebacterium casei LMG S-19264T (=DSM 44701T), isolated from a smear-ripened cheese.</title>
        <authorList>
            <consortium name="US DOE Joint Genome Institute (JGI-PGF)"/>
            <person name="Walter F."/>
            <person name="Albersmeier A."/>
            <person name="Kalinowski J."/>
            <person name="Ruckert C."/>
        </authorList>
    </citation>
    <scope>NUCLEOTIDE SEQUENCE</scope>
    <source>
        <strain evidence="2">KCTC 23430</strain>
    </source>
</reference>
<evidence type="ECO:0000313" key="3">
    <source>
        <dbReference type="Proteomes" id="UP000644693"/>
    </source>
</evidence>
<feature type="transmembrane region" description="Helical" evidence="1">
    <location>
        <begin position="119"/>
        <end position="136"/>
    </location>
</feature>
<organism evidence="2 3">
    <name type="scientific">Parahalioglobus pacificus</name>
    <dbReference type="NCBI Taxonomy" id="930806"/>
    <lineage>
        <taxon>Bacteria</taxon>
        <taxon>Pseudomonadati</taxon>
        <taxon>Pseudomonadota</taxon>
        <taxon>Gammaproteobacteria</taxon>
        <taxon>Cellvibrionales</taxon>
        <taxon>Halieaceae</taxon>
        <taxon>Parahalioglobus</taxon>
    </lineage>
</organism>
<dbReference type="AlphaFoldDB" id="A0A918XDH8"/>
<sequence length="158" mass="18380">MRTLKISTYLAADLETVKSYLMTPALLNYVVAGLMKFHPIEPNFFPSKWVEGKFSVKMFAFHFLPIGKQIIGIEFPQKSDHWVLRDNGSGSIAKTWDHLIFLESEGGGTRYTDEVSIDAGLFTLPIYIYAFIFYSYRQMRWRKLVNLNFRPLNDQLIE</sequence>
<name>A0A918XDH8_9GAMM</name>
<comment type="caution">
    <text evidence="2">The sequence shown here is derived from an EMBL/GenBank/DDBJ whole genome shotgun (WGS) entry which is preliminary data.</text>
</comment>
<keyword evidence="1" id="KW-0472">Membrane</keyword>
<gene>
    <name evidence="2" type="ORF">GCM10007053_04520</name>
</gene>
<proteinExistence type="predicted"/>
<accession>A0A918XDH8</accession>
<dbReference type="EMBL" id="BMYM01000001">
    <property type="protein sequence ID" value="GHD26929.1"/>
    <property type="molecule type" value="Genomic_DNA"/>
</dbReference>
<keyword evidence="3" id="KW-1185">Reference proteome</keyword>
<evidence type="ECO:0008006" key="4">
    <source>
        <dbReference type="Google" id="ProtNLM"/>
    </source>
</evidence>